<sequence length="260" mass="28208">MSRIIPTFIHKIKHKSRWFVSIALLSCYFIVTLAQPAYAMHIMEGFLPPQWAIFWWIVALPFFVLGLRSLTRITKANPELKLLLGLAGAFTFVLSALKIPSVTGSSSHATGTGLGAVLFGPLAMSVLGTLVLLFQALLLAHGGLTTLGANAFSMAIAGPIVAYWVYRFVIPTGKQRLAIFLAASIADLVTYLVTSIQLALAFPTVTGGFFASFVKFAGIFAVTQVPLAISEGLLTVLVWNWLSSYGTQELETLELIKQEK</sequence>
<gene>
    <name evidence="13" type="primary">cbiM</name>
    <name evidence="14" type="ORF">CK510_13135</name>
</gene>
<evidence type="ECO:0000256" key="8">
    <source>
        <dbReference type="ARBA" id="ARBA00022989"/>
    </source>
</evidence>
<evidence type="ECO:0000256" key="9">
    <source>
        <dbReference type="ARBA" id="ARBA00023065"/>
    </source>
</evidence>
<keyword evidence="10 13" id="KW-0472">Membrane</keyword>
<evidence type="ECO:0000256" key="6">
    <source>
        <dbReference type="ARBA" id="ARBA00022573"/>
    </source>
</evidence>
<dbReference type="UniPathway" id="UPA00148"/>
<dbReference type="GO" id="GO:0043190">
    <property type="term" value="C:ATP-binding cassette (ABC) transporter complex"/>
    <property type="evidence" value="ECO:0007669"/>
    <property type="project" value="InterPro"/>
</dbReference>
<dbReference type="AlphaFoldDB" id="A0A2A2TJL1"/>
<organism evidence="14 15">
    <name type="scientific">Brunnivagina elsteri CCALA 953</name>
    <dbReference type="NCBI Taxonomy" id="987040"/>
    <lineage>
        <taxon>Bacteria</taxon>
        <taxon>Bacillati</taxon>
        <taxon>Cyanobacteriota</taxon>
        <taxon>Cyanophyceae</taxon>
        <taxon>Nostocales</taxon>
        <taxon>Calotrichaceae</taxon>
        <taxon>Brunnivagina</taxon>
    </lineage>
</organism>
<evidence type="ECO:0000256" key="11">
    <source>
        <dbReference type="ARBA" id="ARBA00023285"/>
    </source>
</evidence>
<dbReference type="InterPro" id="IPR002751">
    <property type="entry name" value="CbiM/NikMN"/>
</dbReference>
<evidence type="ECO:0000256" key="3">
    <source>
        <dbReference type="ARBA" id="ARBA00022426"/>
    </source>
</evidence>
<evidence type="ECO:0000256" key="5">
    <source>
        <dbReference type="ARBA" id="ARBA00022475"/>
    </source>
</evidence>
<dbReference type="InterPro" id="IPR018024">
    <property type="entry name" value="CbiM"/>
</dbReference>
<dbReference type="GO" id="GO:0015087">
    <property type="term" value="F:cobalt ion transmembrane transporter activity"/>
    <property type="evidence" value="ECO:0007669"/>
    <property type="project" value="UniProtKB-UniRule"/>
</dbReference>
<dbReference type="Pfam" id="PF01891">
    <property type="entry name" value="CbiM"/>
    <property type="match status" value="1"/>
</dbReference>
<name>A0A2A2TJL1_9CYAN</name>
<dbReference type="Gene3D" id="1.10.1760.20">
    <property type="match status" value="1"/>
</dbReference>
<dbReference type="NCBIfam" id="TIGR00123">
    <property type="entry name" value="cbiM"/>
    <property type="match status" value="1"/>
</dbReference>
<feature type="transmembrane region" description="Helical" evidence="13">
    <location>
        <begin position="147"/>
        <end position="166"/>
    </location>
</feature>
<accession>A0A2A2TJL1</accession>
<keyword evidence="11 13" id="KW-0170">Cobalt</keyword>
<evidence type="ECO:0000256" key="4">
    <source>
        <dbReference type="ARBA" id="ARBA00022448"/>
    </source>
</evidence>
<keyword evidence="5 13" id="KW-1003">Cell membrane</keyword>
<comment type="pathway">
    <text evidence="2 13">Cofactor biosynthesis; adenosylcobalamin biosynthesis.</text>
</comment>
<feature type="transmembrane region" description="Helical" evidence="13">
    <location>
        <begin position="18"/>
        <end position="39"/>
    </location>
</feature>
<dbReference type="PANTHER" id="PTHR43627">
    <property type="match status" value="1"/>
</dbReference>
<proteinExistence type="inferred from homology"/>
<protein>
    <recommendedName>
        <fullName evidence="13">Cobalt transport protein CbiM</fullName>
    </recommendedName>
    <alternativeName>
        <fullName evidence="13">Energy-coupling factor transporter probable substrate-capture protein CbiM</fullName>
        <shortName evidence="13">ECF transporter S component CbiM</shortName>
    </alternativeName>
</protein>
<keyword evidence="6 13" id="KW-0169">Cobalamin biosynthesis</keyword>
<keyword evidence="9 13" id="KW-0406">Ion transport</keyword>
<feature type="transmembrane region" description="Helical" evidence="13">
    <location>
        <begin position="178"/>
        <end position="201"/>
    </location>
</feature>
<keyword evidence="15" id="KW-1185">Reference proteome</keyword>
<feature type="transmembrane region" description="Helical" evidence="13">
    <location>
        <begin position="119"/>
        <end position="140"/>
    </location>
</feature>
<evidence type="ECO:0000256" key="7">
    <source>
        <dbReference type="ARBA" id="ARBA00022692"/>
    </source>
</evidence>
<evidence type="ECO:0000256" key="1">
    <source>
        <dbReference type="ARBA" id="ARBA00004429"/>
    </source>
</evidence>
<keyword evidence="7 13" id="KW-0812">Transmembrane</keyword>
<reference evidence="14 15" key="1">
    <citation type="submission" date="2017-08" db="EMBL/GenBank/DDBJ databases">
        <title>Draft genome sequence of filamentous cyanobacterium Calothrix elsteri CCALA 953.</title>
        <authorList>
            <person name="Gagunashvili A.N."/>
            <person name="Elster J."/>
            <person name="Andresson O.S."/>
        </authorList>
    </citation>
    <scope>NUCLEOTIDE SEQUENCE [LARGE SCALE GENOMIC DNA]</scope>
    <source>
        <strain evidence="14 15">CCALA 953</strain>
    </source>
</reference>
<dbReference type="GO" id="GO:0009236">
    <property type="term" value="P:cobalamin biosynthetic process"/>
    <property type="evidence" value="ECO:0007669"/>
    <property type="project" value="UniProtKB-UniRule"/>
</dbReference>
<dbReference type="EMBL" id="NTFS01000127">
    <property type="protein sequence ID" value="PAX53875.1"/>
    <property type="molecule type" value="Genomic_DNA"/>
</dbReference>
<feature type="transmembrane region" description="Helical" evidence="13">
    <location>
        <begin position="213"/>
        <end position="242"/>
    </location>
</feature>
<evidence type="ECO:0000313" key="14">
    <source>
        <dbReference type="EMBL" id="PAX53875.1"/>
    </source>
</evidence>
<evidence type="ECO:0000313" key="15">
    <source>
        <dbReference type="Proteomes" id="UP000218238"/>
    </source>
</evidence>
<evidence type="ECO:0000256" key="2">
    <source>
        <dbReference type="ARBA" id="ARBA00004953"/>
    </source>
</evidence>
<dbReference type="FunFam" id="1.10.1760.20:FF:000001">
    <property type="entry name" value="Cobalt transport protein CbiM"/>
    <property type="match status" value="1"/>
</dbReference>
<evidence type="ECO:0000256" key="10">
    <source>
        <dbReference type="ARBA" id="ARBA00023136"/>
    </source>
</evidence>
<comment type="similarity">
    <text evidence="12 13">Belongs to the CbiM family.</text>
</comment>
<dbReference type="PANTHER" id="PTHR43627:SF1">
    <property type="entry name" value="COBALT TRANSPORT PROTEIN CBIM"/>
    <property type="match status" value="1"/>
</dbReference>
<comment type="subcellular location">
    <subcellularLocation>
        <location evidence="1">Cell inner membrane</location>
        <topology evidence="1">Multi-pass membrane protein</topology>
    </subcellularLocation>
    <subcellularLocation>
        <location evidence="13">Cell membrane</location>
        <topology evidence="13">Multi-pass membrane protein</topology>
    </subcellularLocation>
</comment>
<dbReference type="OrthoDB" id="9809846at2"/>
<keyword evidence="4 13" id="KW-0813">Transport</keyword>
<dbReference type="HAMAP" id="MF_01462">
    <property type="entry name" value="CbiM"/>
    <property type="match status" value="1"/>
</dbReference>
<comment type="caution">
    <text evidence="14">The sequence shown here is derived from an EMBL/GenBank/DDBJ whole genome shotgun (WGS) entry which is preliminary data.</text>
</comment>
<evidence type="ECO:0000256" key="12">
    <source>
        <dbReference type="ARBA" id="ARBA00060918"/>
    </source>
</evidence>
<dbReference type="NCBIfam" id="NF006184">
    <property type="entry name" value="PRK08319.1"/>
    <property type="match status" value="1"/>
</dbReference>
<comment type="subunit">
    <text evidence="13">Forms an energy-coupling factor (ECF) transporter complex composed of an ATP-binding protein (A component, CbiO), a transmembrane protein (T component, CbiQ) and 2 possible substrate-capture proteins (S components, CbiM and CbiN) of unknown stoichimetry.</text>
</comment>
<feature type="transmembrane region" description="Helical" evidence="13">
    <location>
        <begin position="51"/>
        <end position="70"/>
    </location>
</feature>
<dbReference type="Proteomes" id="UP000218238">
    <property type="component" value="Unassembled WGS sequence"/>
</dbReference>
<keyword evidence="3 13" id="KW-0171">Cobalt transport</keyword>
<evidence type="ECO:0000256" key="13">
    <source>
        <dbReference type="HAMAP-Rule" id="MF_01462"/>
    </source>
</evidence>
<comment type="function">
    <text evidence="13">Part of the energy-coupling factor (ECF) transporter complex CbiMNOQ involved in cobalt import.</text>
</comment>
<keyword evidence="8 13" id="KW-1133">Transmembrane helix</keyword>